<evidence type="ECO:0000256" key="1">
    <source>
        <dbReference type="SAM" id="Coils"/>
    </source>
</evidence>
<evidence type="ECO:0000313" key="4">
    <source>
        <dbReference type="Proteomes" id="UP000179807"/>
    </source>
</evidence>
<sequence length="299" mass="35825">MIPAQVATKIIHLASRTLKQYKREMKEQKNPGIGRLKNELRNINKLLKTTPDEESRKTLIQTKNDLINEFLEAIPEEKREIRRLKLKNKEIVDKEERRKANEIVHQMKKALNQENNSENEEKRDKNSLHKKIKKNLKVFRAMWKESHREESEYNVEEELEKLKFQRKQNEERLEDDSEEVEQLYNIMKTVKSMAGPDEKFDPEIEQRYEFMTKMREKRHSRQKKEGNYRPRDEFGEYLYDDPDIRTGVDDVQNVGIEEIDTSPIKNAKEEEERKKKEISKDKFPPEIPQEPIAGQYDGL</sequence>
<evidence type="ECO:0000256" key="2">
    <source>
        <dbReference type="SAM" id="MobiDB-lite"/>
    </source>
</evidence>
<feature type="region of interest" description="Disordered" evidence="2">
    <location>
        <begin position="110"/>
        <end position="129"/>
    </location>
</feature>
<dbReference type="EMBL" id="MLAK01001362">
    <property type="protein sequence ID" value="OHS93940.1"/>
    <property type="molecule type" value="Genomic_DNA"/>
</dbReference>
<organism evidence="3 4">
    <name type="scientific">Tritrichomonas foetus</name>
    <dbReference type="NCBI Taxonomy" id="1144522"/>
    <lineage>
        <taxon>Eukaryota</taxon>
        <taxon>Metamonada</taxon>
        <taxon>Parabasalia</taxon>
        <taxon>Tritrichomonadida</taxon>
        <taxon>Tritrichomonadidae</taxon>
        <taxon>Tritrichomonas</taxon>
    </lineage>
</organism>
<keyword evidence="1" id="KW-0175">Coiled coil</keyword>
<evidence type="ECO:0000313" key="3">
    <source>
        <dbReference type="EMBL" id="OHS93940.1"/>
    </source>
</evidence>
<dbReference type="RefSeq" id="XP_068347077.1">
    <property type="nucleotide sequence ID" value="XM_068512881.1"/>
</dbReference>
<dbReference type="GeneID" id="94847585"/>
<name>A0A1J4J9M1_9EUKA</name>
<feature type="region of interest" description="Disordered" evidence="2">
    <location>
        <begin position="214"/>
        <end position="299"/>
    </location>
</feature>
<dbReference type="Proteomes" id="UP000179807">
    <property type="component" value="Unassembled WGS sequence"/>
</dbReference>
<dbReference type="VEuPathDB" id="TrichDB:TRFO_39870"/>
<accession>A0A1J4J9M1</accession>
<feature type="compositionally biased region" description="Basic and acidic residues" evidence="2">
    <location>
        <begin position="223"/>
        <end position="234"/>
    </location>
</feature>
<keyword evidence="4" id="KW-1185">Reference proteome</keyword>
<protein>
    <submittedName>
        <fullName evidence="3">Uncharacterized protein</fullName>
    </submittedName>
</protein>
<gene>
    <name evidence="3" type="ORF">TRFO_39870</name>
</gene>
<comment type="caution">
    <text evidence="3">The sequence shown here is derived from an EMBL/GenBank/DDBJ whole genome shotgun (WGS) entry which is preliminary data.</text>
</comment>
<dbReference type="AlphaFoldDB" id="A0A1J4J9M1"/>
<reference evidence="3" key="1">
    <citation type="submission" date="2016-10" db="EMBL/GenBank/DDBJ databases">
        <authorList>
            <person name="Benchimol M."/>
            <person name="Almeida L.G."/>
            <person name="Vasconcelos A.T."/>
            <person name="Perreira-Neves A."/>
            <person name="Rosa I.A."/>
            <person name="Tasca T."/>
            <person name="Bogo M.R."/>
            <person name="de Souza W."/>
        </authorList>
    </citation>
    <scope>NUCLEOTIDE SEQUENCE [LARGE SCALE GENOMIC DNA]</scope>
    <source>
        <strain evidence="3">K</strain>
    </source>
</reference>
<proteinExistence type="predicted"/>
<feature type="compositionally biased region" description="Basic and acidic residues" evidence="2">
    <location>
        <begin position="266"/>
        <end position="284"/>
    </location>
</feature>
<feature type="coiled-coil region" evidence="1">
    <location>
        <begin position="159"/>
        <end position="186"/>
    </location>
</feature>